<evidence type="ECO:0000313" key="4">
    <source>
        <dbReference type="Proteomes" id="UP000053144"/>
    </source>
</evidence>
<name>A0A0L9TD18_PHAAN</name>
<feature type="region of interest" description="Disordered" evidence="1">
    <location>
        <begin position="53"/>
        <end position="112"/>
    </location>
</feature>
<feature type="compositionally biased region" description="Acidic residues" evidence="1">
    <location>
        <begin position="79"/>
        <end position="92"/>
    </location>
</feature>
<reference evidence="3" key="2">
    <citation type="submission" date="2015-02" db="EMBL/GenBank/DDBJ databases">
        <authorList>
            <person name="Chooi Y.-H."/>
        </authorList>
    </citation>
    <scope>NUCLEOTIDE SEQUENCE</scope>
    <source>
        <tissue evidence="3">Seedling</tissue>
    </source>
</reference>
<dbReference type="Proteomes" id="UP000743370">
    <property type="component" value="Unassembled WGS sequence"/>
</dbReference>
<organism evidence="3 4">
    <name type="scientific">Phaseolus angularis</name>
    <name type="common">Azuki bean</name>
    <name type="synonym">Vigna angularis</name>
    <dbReference type="NCBI Taxonomy" id="3914"/>
    <lineage>
        <taxon>Eukaryota</taxon>
        <taxon>Viridiplantae</taxon>
        <taxon>Streptophyta</taxon>
        <taxon>Embryophyta</taxon>
        <taxon>Tracheophyta</taxon>
        <taxon>Spermatophyta</taxon>
        <taxon>Magnoliopsida</taxon>
        <taxon>eudicotyledons</taxon>
        <taxon>Gunneridae</taxon>
        <taxon>Pentapetalae</taxon>
        <taxon>rosids</taxon>
        <taxon>fabids</taxon>
        <taxon>Fabales</taxon>
        <taxon>Fabaceae</taxon>
        <taxon>Papilionoideae</taxon>
        <taxon>50 kb inversion clade</taxon>
        <taxon>NPAAA clade</taxon>
        <taxon>indigoferoid/millettioid clade</taxon>
        <taxon>Phaseoleae</taxon>
        <taxon>Vigna</taxon>
    </lineage>
</organism>
<accession>A0A0L9TD18</accession>
<dbReference type="AlphaFoldDB" id="A0A0L9TD18"/>
<evidence type="ECO:0000256" key="1">
    <source>
        <dbReference type="SAM" id="MobiDB-lite"/>
    </source>
</evidence>
<dbReference type="Gramene" id="KOM28433">
    <property type="protein sequence ID" value="KOM28433"/>
    <property type="gene ID" value="LR48_Vigan543s002100"/>
</dbReference>
<proteinExistence type="predicted"/>
<dbReference type="EMBL" id="KQ258435">
    <property type="protein sequence ID" value="KOM28433.1"/>
    <property type="molecule type" value="Genomic_DNA"/>
</dbReference>
<sequence length="112" mass="12619">MKKVPTVLHAPNLLFLGKLGQTEHAYARVFSGLSEQDHRQELPDDWRRYFMSSGDCSGRGRDGGEGGRSGGRYCRVLDSEEMGEAEEIEEEEYKVSEEAENFRQGNEGFGKV</sequence>
<protein>
    <submittedName>
        <fullName evidence="3">Uncharacterized protein</fullName>
    </submittedName>
</protein>
<gene>
    <name evidence="2" type="ORF">HKW66_Vig0170880</name>
    <name evidence="3" type="ORF">LR48_Vigan543s002100</name>
</gene>
<dbReference type="Proteomes" id="UP000053144">
    <property type="component" value="Unassembled WGS sequence"/>
</dbReference>
<reference evidence="4" key="1">
    <citation type="journal article" date="2015" name="Proc. Natl. Acad. Sci. U.S.A.">
        <title>Genome sequencing of adzuki bean (Vigna angularis) provides insight into high starch and low fat accumulation and domestication.</title>
        <authorList>
            <person name="Yang K."/>
            <person name="Tian Z."/>
            <person name="Chen C."/>
            <person name="Luo L."/>
            <person name="Zhao B."/>
            <person name="Wang Z."/>
            <person name="Yu L."/>
            <person name="Li Y."/>
            <person name="Sun Y."/>
            <person name="Li W."/>
            <person name="Chen Y."/>
            <person name="Li Y."/>
            <person name="Zhang Y."/>
            <person name="Ai D."/>
            <person name="Zhao J."/>
            <person name="Shang C."/>
            <person name="Ma Y."/>
            <person name="Wu B."/>
            <person name="Wang M."/>
            <person name="Gao L."/>
            <person name="Sun D."/>
            <person name="Zhang P."/>
            <person name="Guo F."/>
            <person name="Wang W."/>
            <person name="Li Y."/>
            <person name="Wang J."/>
            <person name="Varshney R.K."/>
            <person name="Wang J."/>
            <person name="Ling H.Q."/>
            <person name="Wan P."/>
        </authorList>
    </citation>
    <scope>NUCLEOTIDE SEQUENCE</scope>
    <source>
        <strain evidence="4">cv. Jingnong 6</strain>
    </source>
</reference>
<evidence type="ECO:0000313" key="3">
    <source>
        <dbReference type="EMBL" id="KOM28433.1"/>
    </source>
</evidence>
<dbReference type="EMBL" id="JABFOF010000009">
    <property type="protein sequence ID" value="KAG2380309.1"/>
    <property type="molecule type" value="Genomic_DNA"/>
</dbReference>
<evidence type="ECO:0000313" key="5">
    <source>
        <dbReference type="Proteomes" id="UP000743370"/>
    </source>
</evidence>
<evidence type="ECO:0000313" key="2">
    <source>
        <dbReference type="EMBL" id="KAG2380309.1"/>
    </source>
</evidence>
<reference evidence="2 5" key="3">
    <citation type="submission" date="2020-05" db="EMBL/GenBank/DDBJ databases">
        <title>Vigna angularis (adzuki bean) Var. LongXiaoDou No. 4 denovo assembly.</title>
        <authorList>
            <person name="Xiang H."/>
        </authorList>
    </citation>
    <scope>NUCLEOTIDE SEQUENCE [LARGE SCALE GENOMIC DNA]</scope>
    <source>
        <tissue evidence="2">Leaf</tissue>
    </source>
</reference>